<evidence type="ECO:0000313" key="8">
    <source>
        <dbReference type="Proteomes" id="UP000694544"/>
    </source>
</evidence>
<keyword evidence="3" id="KW-0813">Transport</keyword>
<dbReference type="Gene3D" id="2.40.128.20">
    <property type="match status" value="1"/>
</dbReference>
<dbReference type="PANTHER" id="PTHR11430:SF65">
    <property type="entry name" value="ODORANT-BINDING PROTEIN 1A-RELATED"/>
    <property type="match status" value="1"/>
</dbReference>
<dbReference type="Pfam" id="PF00061">
    <property type="entry name" value="Lipocalin"/>
    <property type="match status" value="1"/>
</dbReference>
<evidence type="ECO:0000259" key="6">
    <source>
        <dbReference type="Pfam" id="PF00061"/>
    </source>
</evidence>
<dbReference type="InterPro" id="IPR002345">
    <property type="entry name" value="Lipocalin"/>
</dbReference>
<dbReference type="SUPFAM" id="SSF50814">
    <property type="entry name" value="Lipocalins"/>
    <property type="match status" value="1"/>
</dbReference>
<sequence length="167" mass="19350">MNVLFLSLLLGVACVAQEEELSGQWRTAYIASSNLEKIKPNGPFRVYLHKLLFDDEQGTVDFYFYVRHKGKWDYKHTTGIKQDDGTYAVDYEGKNVFEVAYASKHVLVAHNNNVDEHGKKTVLTGIFGKGNYFEEEDVKKFKELTREKGIKEQTIVELCYVRYFLFS</sequence>
<dbReference type="PANTHER" id="PTHR11430">
    <property type="entry name" value="LIPOCALIN"/>
    <property type="match status" value="1"/>
</dbReference>
<evidence type="ECO:0000256" key="2">
    <source>
        <dbReference type="ARBA" id="ARBA00006889"/>
    </source>
</evidence>
<dbReference type="InterPro" id="IPR002448">
    <property type="entry name" value="OBP-like"/>
</dbReference>
<organism evidence="7 8">
    <name type="scientific">Moschus moschiferus</name>
    <name type="common">Siberian musk deer</name>
    <name type="synonym">Moschus sibiricus</name>
    <dbReference type="NCBI Taxonomy" id="68415"/>
    <lineage>
        <taxon>Eukaryota</taxon>
        <taxon>Metazoa</taxon>
        <taxon>Chordata</taxon>
        <taxon>Craniata</taxon>
        <taxon>Vertebrata</taxon>
        <taxon>Euteleostomi</taxon>
        <taxon>Mammalia</taxon>
        <taxon>Eutheria</taxon>
        <taxon>Laurasiatheria</taxon>
        <taxon>Artiodactyla</taxon>
        <taxon>Ruminantia</taxon>
        <taxon>Pecora</taxon>
        <taxon>Moschidae</taxon>
        <taxon>Moschus</taxon>
    </lineage>
</organism>
<dbReference type="GO" id="GO:0036094">
    <property type="term" value="F:small molecule binding"/>
    <property type="evidence" value="ECO:0007669"/>
    <property type="project" value="InterPro"/>
</dbReference>
<evidence type="ECO:0000256" key="3">
    <source>
        <dbReference type="ARBA" id="ARBA00022448"/>
    </source>
</evidence>
<evidence type="ECO:0000256" key="1">
    <source>
        <dbReference type="ARBA" id="ARBA00004613"/>
    </source>
</evidence>
<comment type="subcellular location">
    <subcellularLocation>
        <location evidence="1">Secreted</location>
    </subcellularLocation>
</comment>
<keyword evidence="8" id="KW-1185">Reference proteome</keyword>
<dbReference type="GeneTree" id="ENSGT01050000244868"/>
<keyword evidence="4" id="KW-0964">Secreted</keyword>
<evidence type="ECO:0000313" key="7">
    <source>
        <dbReference type="Ensembl" id="ENSMMSP00000026338.1"/>
    </source>
</evidence>
<dbReference type="Proteomes" id="UP000694544">
    <property type="component" value="Unplaced"/>
</dbReference>
<dbReference type="PRINTS" id="PR01173">
    <property type="entry name" value="ODORANTBNDNG"/>
</dbReference>
<feature type="chain" id="PRO_5034390986" description="Lipocalin/cytosolic fatty-acid binding domain-containing protein" evidence="5">
    <location>
        <begin position="17"/>
        <end position="167"/>
    </location>
</feature>
<dbReference type="Ensembl" id="ENSMMST00000029055.1">
    <property type="protein sequence ID" value="ENSMMSP00000026338.1"/>
    <property type="gene ID" value="ENSMMSG00000019770.1"/>
</dbReference>
<keyword evidence="5" id="KW-0732">Signal</keyword>
<proteinExistence type="inferred from homology"/>
<feature type="domain" description="Lipocalin/cytosolic fatty-acid binding" evidence="6">
    <location>
        <begin position="22"/>
        <end position="157"/>
    </location>
</feature>
<name>A0A8C6E5J6_MOSMO</name>
<dbReference type="GO" id="GO:0005549">
    <property type="term" value="F:odorant binding"/>
    <property type="evidence" value="ECO:0007669"/>
    <property type="project" value="TreeGrafter"/>
</dbReference>
<dbReference type="InterPro" id="IPR012674">
    <property type="entry name" value="Calycin"/>
</dbReference>
<evidence type="ECO:0000256" key="4">
    <source>
        <dbReference type="ARBA" id="ARBA00022525"/>
    </source>
</evidence>
<comment type="similarity">
    <text evidence="2">Belongs to the calycin superfamily. Lipocalin family.</text>
</comment>
<protein>
    <recommendedName>
        <fullName evidence="6">Lipocalin/cytosolic fatty-acid binding domain-containing protein</fullName>
    </recommendedName>
</protein>
<dbReference type="InterPro" id="IPR000566">
    <property type="entry name" value="Lipocln_cytosolic_FA-bd_dom"/>
</dbReference>
<dbReference type="GO" id="GO:0005615">
    <property type="term" value="C:extracellular space"/>
    <property type="evidence" value="ECO:0007669"/>
    <property type="project" value="TreeGrafter"/>
</dbReference>
<reference evidence="7" key="1">
    <citation type="submission" date="2025-08" db="UniProtKB">
        <authorList>
            <consortium name="Ensembl"/>
        </authorList>
    </citation>
    <scope>IDENTIFICATION</scope>
</reference>
<accession>A0A8C6E5J6</accession>
<evidence type="ECO:0000256" key="5">
    <source>
        <dbReference type="SAM" id="SignalP"/>
    </source>
</evidence>
<feature type="signal peptide" evidence="5">
    <location>
        <begin position="1"/>
        <end position="16"/>
    </location>
</feature>
<dbReference type="AlphaFoldDB" id="A0A8C6E5J6"/>
<reference evidence="7" key="2">
    <citation type="submission" date="2025-09" db="UniProtKB">
        <authorList>
            <consortium name="Ensembl"/>
        </authorList>
    </citation>
    <scope>IDENTIFICATION</scope>
</reference>